<name>A0A1F5ZLB9_9BACT</name>
<evidence type="ECO:0000313" key="2">
    <source>
        <dbReference type="Proteomes" id="UP000176923"/>
    </source>
</evidence>
<evidence type="ECO:0000313" key="1">
    <source>
        <dbReference type="EMBL" id="OGG13173.1"/>
    </source>
</evidence>
<dbReference type="EMBL" id="MFJL01000039">
    <property type="protein sequence ID" value="OGG13173.1"/>
    <property type="molecule type" value="Genomic_DNA"/>
</dbReference>
<protein>
    <submittedName>
        <fullName evidence="1">Uncharacterized protein</fullName>
    </submittedName>
</protein>
<comment type="caution">
    <text evidence="1">The sequence shown here is derived from an EMBL/GenBank/DDBJ whole genome shotgun (WGS) entry which is preliminary data.</text>
</comment>
<reference evidence="1 2" key="1">
    <citation type="journal article" date="2016" name="Nat. Commun.">
        <title>Thousands of microbial genomes shed light on interconnected biogeochemical processes in an aquifer system.</title>
        <authorList>
            <person name="Anantharaman K."/>
            <person name="Brown C.T."/>
            <person name="Hug L.A."/>
            <person name="Sharon I."/>
            <person name="Castelle C.J."/>
            <person name="Probst A.J."/>
            <person name="Thomas B.C."/>
            <person name="Singh A."/>
            <person name="Wilkins M.J."/>
            <person name="Karaoz U."/>
            <person name="Brodie E.L."/>
            <person name="Williams K.H."/>
            <person name="Hubbard S.S."/>
            <person name="Banfield J.F."/>
        </authorList>
    </citation>
    <scope>NUCLEOTIDE SEQUENCE [LARGE SCALE GENOMIC DNA]</scope>
</reference>
<gene>
    <name evidence="1" type="ORF">A3D77_00405</name>
</gene>
<sequence length="243" mass="27352">MNEMPKDQGPVKDISIKDQLLGQVDRLRNTQFSDVYRQPYPRVSGKFNAAQWETFVRPNFEKLLDIHGVPEVIEMPGIPSAEALKQNGTLEAIRRSETEHPQLVKDSDSFEKGVETGLGEALDFIGITRAKGSSDPADVCAVDVVVNTSGMQSYAEVRNGDDPKKIGPGLRIRRPWRTYGKTDEQAFEDVFKENCPDESSSDFFSFKYGYQSGSYLAVLYYLNHTNKVQIHPVEQIAKAFPNR</sequence>
<proteinExistence type="predicted"/>
<dbReference type="Proteomes" id="UP000176923">
    <property type="component" value="Unassembled WGS sequence"/>
</dbReference>
<accession>A0A1F5ZLB9</accession>
<dbReference type="STRING" id="1798382.A3D77_00405"/>
<dbReference type="AlphaFoldDB" id="A0A1F5ZLB9"/>
<organism evidence="1 2">
    <name type="scientific">Candidatus Gottesmanbacteria bacterium RIFCSPHIGHO2_02_FULL_39_11</name>
    <dbReference type="NCBI Taxonomy" id="1798382"/>
    <lineage>
        <taxon>Bacteria</taxon>
        <taxon>Candidatus Gottesmaniibacteriota</taxon>
    </lineage>
</organism>